<keyword evidence="1" id="KW-0812">Transmembrane</keyword>
<accession>A0A426ZEE9</accession>
<keyword evidence="1" id="KW-0472">Membrane</keyword>
<name>A0A426ZEE9_ENSVE</name>
<keyword evidence="1" id="KW-1133">Transmembrane helix</keyword>
<gene>
    <name evidence="2" type="ORF">B296_00043462</name>
</gene>
<evidence type="ECO:0000256" key="1">
    <source>
        <dbReference type="SAM" id="Phobius"/>
    </source>
</evidence>
<comment type="caution">
    <text evidence="2">The sequence shown here is derived from an EMBL/GenBank/DDBJ whole genome shotgun (WGS) entry which is preliminary data.</text>
</comment>
<evidence type="ECO:0000313" key="2">
    <source>
        <dbReference type="EMBL" id="RRT62339.1"/>
    </source>
</evidence>
<sequence length="103" mass="11783">MWNVLKHKLEKVKANCLLRSSDHDLFVMHILVFEASEQLEASLLCFKVPLFLVTSFSMSGAFLFDFFHISFDGSIKRNRGTQGHISVVLLLSNNHNNDDDENL</sequence>
<proteinExistence type="predicted"/>
<feature type="transmembrane region" description="Helical" evidence="1">
    <location>
        <begin position="48"/>
        <end position="69"/>
    </location>
</feature>
<organism evidence="2 3">
    <name type="scientific">Ensete ventricosum</name>
    <name type="common">Abyssinian banana</name>
    <name type="synonym">Musa ensete</name>
    <dbReference type="NCBI Taxonomy" id="4639"/>
    <lineage>
        <taxon>Eukaryota</taxon>
        <taxon>Viridiplantae</taxon>
        <taxon>Streptophyta</taxon>
        <taxon>Embryophyta</taxon>
        <taxon>Tracheophyta</taxon>
        <taxon>Spermatophyta</taxon>
        <taxon>Magnoliopsida</taxon>
        <taxon>Liliopsida</taxon>
        <taxon>Zingiberales</taxon>
        <taxon>Musaceae</taxon>
        <taxon>Ensete</taxon>
    </lineage>
</organism>
<protein>
    <submittedName>
        <fullName evidence="2">Uncharacterized protein</fullName>
    </submittedName>
</protein>
<dbReference type="AlphaFoldDB" id="A0A426ZEE9"/>
<dbReference type="EMBL" id="AMZH03007022">
    <property type="protein sequence ID" value="RRT62339.1"/>
    <property type="molecule type" value="Genomic_DNA"/>
</dbReference>
<dbReference type="Proteomes" id="UP000287651">
    <property type="component" value="Unassembled WGS sequence"/>
</dbReference>
<reference evidence="2 3" key="1">
    <citation type="journal article" date="2014" name="Agronomy (Basel)">
        <title>A Draft Genome Sequence for Ensete ventricosum, the Drought-Tolerant Tree Against Hunger.</title>
        <authorList>
            <person name="Harrison J."/>
            <person name="Moore K.A."/>
            <person name="Paszkiewicz K."/>
            <person name="Jones T."/>
            <person name="Grant M."/>
            <person name="Ambacheew D."/>
            <person name="Muzemil S."/>
            <person name="Studholme D.J."/>
        </authorList>
    </citation>
    <scope>NUCLEOTIDE SEQUENCE [LARGE SCALE GENOMIC DNA]</scope>
</reference>
<evidence type="ECO:0000313" key="3">
    <source>
        <dbReference type="Proteomes" id="UP000287651"/>
    </source>
</evidence>